<dbReference type="Gene3D" id="2.60.120.1440">
    <property type="match status" value="1"/>
</dbReference>
<evidence type="ECO:0000259" key="2">
    <source>
        <dbReference type="Pfam" id="PF04773"/>
    </source>
</evidence>
<dbReference type="GO" id="GO:0016989">
    <property type="term" value="F:sigma factor antagonist activity"/>
    <property type="evidence" value="ECO:0007669"/>
    <property type="project" value="TreeGrafter"/>
</dbReference>
<dbReference type="PANTHER" id="PTHR30273:SF2">
    <property type="entry name" value="PROTEIN FECR"/>
    <property type="match status" value="1"/>
</dbReference>
<feature type="domain" description="FecR protein" evidence="2">
    <location>
        <begin position="190"/>
        <end position="274"/>
    </location>
</feature>
<evidence type="ECO:0000313" key="5">
    <source>
        <dbReference type="Proteomes" id="UP000002215"/>
    </source>
</evidence>
<keyword evidence="1" id="KW-0812">Transmembrane</keyword>
<sequence>MSYNEEQAYIEVLLIKKQLNEITPEELQQLEALLKANEEAVRQSHWFETKASQSIGDIKTLEVDDKWNHFQAQINGDQHPTRSRWWIRPYSIVAAAAVLGVVLLAMNQFFFQQPAAIDKIADQSSKSTANQVTLRLGNGTQVVLNQTGRQTVQAGDAQLVADNKTLNLAETKSEENSWNILEVPRKLDYKIKLPDGSSVHLNSASKLKFPLAFNSNKREVYIEGEAYFTVVEKAEVPFIVHTPAGDIQVLGTEFNVNTYATNVLKTALVSGSVRVNDKNNSTVLKPGEYLTCNEKGKKLSTLDTKSILSWRNGVYFFRNTPFREIADMIPRWFDIQVIIDDEELNNMPFTGQLDKSESLESFLAPIQYTSGINYTLRGKLLHIYK</sequence>
<dbReference type="Gene3D" id="3.55.50.30">
    <property type="match status" value="1"/>
</dbReference>
<dbReference type="OrthoDB" id="651134at2"/>
<feature type="domain" description="Protein FecR C-terminal" evidence="3">
    <location>
        <begin position="315"/>
        <end position="379"/>
    </location>
</feature>
<name>A0A979G498_CHIPD</name>
<proteinExistence type="predicted"/>
<dbReference type="PIRSF" id="PIRSF018266">
    <property type="entry name" value="FecR"/>
    <property type="match status" value="1"/>
</dbReference>
<dbReference type="InterPro" id="IPR012373">
    <property type="entry name" value="Ferrdict_sens_TM"/>
</dbReference>
<dbReference type="Pfam" id="PF04773">
    <property type="entry name" value="FecR"/>
    <property type="match status" value="1"/>
</dbReference>
<evidence type="ECO:0000313" key="4">
    <source>
        <dbReference type="EMBL" id="ACU60687.1"/>
    </source>
</evidence>
<evidence type="ECO:0000259" key="3">
    <source>
        <dbReference type="Pfam" id="PF16344"/>
    </source>
</evidence>
<dbReference type="PANTHER" id="PTHR30273">
    <property type="entry name" value="PERIPLASMIC SIGNAL SENSOR AND SIGMA FACTOR ACTIVATOR FECR-RELATED"/>
    <property type="match status" value="1"/>
</dbReference>
<reference evidence="4 5" key="2">
    <citation type="journal article" date="2010" name="Stand. Genomic Sci.">
        <title>Complete genome sequence of Chitinophaga pinensis type strain (UQM 2034).</title>
        <authorList>
            <person name="Glavina Del Rio T."/>
            <person name="Abt B."/>
            <person name="Spring S."/>
            <person name="Lapidus A."/>
            <person name="Nolan M."/>
            <person name="Tice H."/>
            <person name="Copeland A."/>
            <person name="Cheng J.F."/>
            <person name="Chen F."/>
            <person name="Bruce D."/>
            <person name="Goodwin L."/>
            <person name="Pitluck S."/>
            <person name="Ivanova N."/>
            <person name="Mavromatis K."/>
            <person name="Mikhailova N."/>
            <person name="Pati A."/>
            <person name="Chen A."/>
            <person name="Palaniappan K."/>
            <person name="Land M."/>
            <person name="Hauser L."/>
            <person name="Chang Y.J."/>
            <person name="Jeffries C.D."/>
            <person name="Chain P."/>
            <person name="Saunders E."/>
            <person name="Detter J.C."/>
            <person name="Brettin T."/>
            <person name="Rohde M."/>
            <person name="Goker M."/>
            <person name="Bristow J."/>
            <person name="Eisen J.A."/>
            <person name="Markowitz V."/>
            <person name="Hugenholtz P."/>
            <person name="Kyrpides N.C."/>
            <person name="Klenk H.P."/>
            <person name="Lucas S."/>
        </authorList>
    </citation>
    <scope>NUCLEOTIDE SEQUENCE [LARGE SCALE GENOMIC DNA]</scope>
    <source>
        <strain evidence="5">ATCC 43595 / DSM 2588 / LMG 13176 / NBRC 15968 / NCIMB 11800 / UQM 2034</strain>
    </source>
</reference>
<gene>
    <name evidence="4" type="ordered locus">Cpin_3220</name>
</gene>
<dbReference type="InterPro" id="IPR006860">
    <property type="entry name" value="FecR"/>
</dbReference>
<accession>A0A979G498</accession>
<keyword evidence="1" id="KW-1133">Transmembrane helix</keyword>
<dbReference type="RefSeq" id="WP_012790863.1">
    <property type="nucleotide sequence ID" value="NC_013132.1"/>
</dbReference>
<feature type="transmembrane region" description="Helical" evidence="1">
    <location>
        <begin position="90"/>
        <end position="111"/>
    </location>
</feature>
<evidence type="ECO:0000256" key="1">
    <source>
        <dbReference type="SAM" id="Phobius"/>
    </source>
</evidence>
<protein>
    <submittedName>
        <fullName evidence="4">Anti-FecI sigma factor, FecR</fullName>
    </submittedName>
</protein>
<dbReference type="AlphaFoldDB" id="A0A979G498"/>
<dbReference type="EMBL" id="CP001699">
    <property type="protein sequence ID" value="ACU60687.1"/>
    <property type="molecule type" value="Genomic_DNA"/>
</dbReference>
<dbReference type="Proteomes" id="UP000002215">
    <property type="component" value="Chromosome"/>
</dbReference>
<reference evidence="5" key="1">
    <citation type="submission" date="2009-08" db="EMBL/GenBank/DDBJ databases">
        <title>The complete genome of Chitinophaga pinensis DSM 2588.</title>
        <authorList>
            <consortium name="US DOE Joint Genome Institute (JGI-PGF)"/>
            <person name="Lucas S."/>
            <person name="Copeland A."/>
            <person name="Lapidus A."/>
            <person name="Glavina del Rio T."/>
            <person name="Dalin E."/>
            <person name="Tice H."/>
            <person name="Bruce D."/>
            <person name="Goodwin L."/>
            <person name="Pitluck S."/>
            <person name="Kyrpides N."/>
            <person name="Mavromatis K."/>
            <person name="Ivanova N."/>
            <person name="Mikhailova N."/>
            <person name="Sims D."/>
            <person name="Meinche L."/>
            <person name="Brettin T."/>
            <person name="Detter J.C."/>
            <person name="Han C."/>
            <person name="Larimer F."/>
            <person name="Land M."/>
            <person name="Hauser L."/>
            <person name="Markowitz V."/>
            <person name="Cheng J.-F."/>
            <person name="Hugenholtz P."/>
            <person name="Woyke T."/>
            <person name="Wu D."/>
            <person name="Spring S."/>
            <person name="Klenk H.-P."/>
            <person name="Eisen J.A."/>
        </authorList>
    </citation>
    <scope>NUCLEOTIDE SEQUENCE [LARGE SCALE GENOMIC DNA]</scope>
    <source>
        <strain evidence="5">ATCC 43595 / DSM 2588 / LMG 13176 / NBRC 15968 / NCIMB 11800 / UQM 2034</strain>
    </source>
</reference>
<dbReference type="InterPro" id="IPR032508">
    <property type="entry name" value="FecR_C"/>
</dbReference>
<dbReference type="KEGG" id="cpi:Cpin_3220"/>
<organism evidence="4 5">
    <name type="scientific">Chitinophaga pinensis (strain ATCC 43595 / DSM 2588 / LMG 13176 / NBRC 15968 / NCIMB 11800 / UQM 2034)</name>
    <dbReference type="NCBI Taxonomy" id="485918"/>
    <lineage>
        <taxon>Bacteria</taxon>
        <taxon>Pseudomonadati</taxon>
        <taxon>Bacteroidota</taxon>
        <taxon>Chitinophagia</taxon>
        <taxon>Chitinophagales</taxon>
        <taxon>Chitinophagaceae</taxon>
        <taxon>Chitinophaga</taxon>
    </lineage>
</organism>
<dbReference type="Pfam" id="PF16344">
    <property type="entry name" value="FecR_C"/>
    <property type="match status" value="1"/>
</dbReference>
<keyword evidence="1" id="KW-0472">Membrane</keyword>